<dbReference type="Gene3D" id="3.90.1200.10">
    <property type="match status" value="1"/>
</dbReference>
<dbReference type="InterPro" id="IPR002575">
    <property type="entry name" value="Aminoglycoside_PTrfase"/>
</dbReference>
<organism evidence="2 3">
    <name type="scientific">Nonomuraea insulae</name>
    <dbReference type="NCBI Taxonomy" id="1616787"/>
    <lineage>
        <taxon>Bacteria</taxon>
        <taxon>Bacillati</taxon>
        <taxon>Actinomycetota</taxon>
        <taxon>Actinomycetes</taxon>
        <taxon>Streptosporangiales</taxon>
        <taxon>Streptosporangiaceae</taxon>
        <taxon>Nonomuraea</taxon>
    </lineage>
</organism>
<dbReference type="Pfam" id="PF01636">
    <property type="entry name" value="APH"/>
    <property type="match status" value="1"/>
</dbReference>
<dbReference type="EMBL" id="JBHSPA010000089">
    <property type="protein sequence ID" value="MFC5833181.1"/>
    <property type="molecule type" value="Genomic_DNA"/>
</dbReference>
<evidence type="ECO:0000259" key="1">
    <source>
        <dbReference type="Pfam" id="PF01636"/>
    </source>
</evidence>
<dbReference type="SUPFAM" id="SSF56112">
    <property type="entry name" value="Protein kinase-like (PK-like)"/>
    <property type="match status" value="1"/>
</dbReference>
<accession>A0ABW1D820</accession>
<proteinExistence type="predicted"/>
<protein>
    <submittedName>
        <fullName evidence="2">Phosphotransferase enzyme family protein</fullName>
    </submittedName>
</protein>
<comment type="caution">
    <text evidence="2">The sequence shown here is derived from an EMBL/GenBank/DDBJ whole genome shotgun (WGS) entry which is preliminary data.</text>
</comment>
<gene>
    <name evidence="2" type="ORF">ACFPZ3_55820</name>
</gene>
<dbReference type="InterPro" id="IPR011009">
    <property type="entry name" value="Kinase-like_dom_sf"/>
</dbReference>
<keyword evidence="3" id="KW-1185">Reference proteome</keyword>
<name>A0ABW1D820_9ACTN</name>
<sequence length="305" mass="33639">MTADGHAASFTAAAALRALQLACDQRGLSWSGATLLGPVGDNGVFRLPLEGIVARVAWGMPALAMVERELRVAAWLAEQDLPAVRPSAAVAEQPVLSDGRVVTFWEEIPAPQLGRPADIGALLRRLHALPPPPEGMLPVFDPFYRQDSHVRDATGLHEHDRRFLLDLLEGLRAEYANLPFAHPARAIHGDPHRKNLVRDAAGRVVMLDLERFALGPIEWDQVVPAVYHLVGWYGDADYAAFVEAYGSDIMQWEGFSTLARVRQLRMTTWLAGRTGREPRLIPEALNRIATLRVPTSSHRPWTPGT</sequence>
<reference evidence="3" key="1">
    <citation type="journal article" date="2019" name="Int. J. Syst. Evol. Microbiol.">
        <title>The Global Catalogue of Microorganisms (GCM) 10K type strain sequencing project: providing services to taxonomists for standard genome sequencing and annotation.</title>
        <authorList>
            <consortium name="The Broad Institute Genomics Platform"/>
            <consortium name="The Broad Institute Genome Sequencing Center for Infectious Disease"/>
            <person name="Wu L."/>
            <person name="Ma J."/>
        </authorList>
    </citation>
    <scope>NUCLEOTIDE SEQUENCE [LARGE SCALE GENOMIC DNA]</scope>
    <source>
        <strain evidence="3">CCUG 53903</strain>
    </source>
</reference>
<dbReference type="Proteomes" id="UP001596058">
    <property type="component" value="Unassembled WGS sequence"/>
</dbReference>
<feature type="domain" description="Aminoglycoside phosphotransferase" evidence="1">
    <location>
        <begin position="64"/>
        <end position="249"/>
    </location>
</feature>
<evidence type="ECO:0000313" key="2">
    <source>
        <dbReference type="EMBL" id="MFC5833181.1"/>
    </source>
</evidence>
<evidence type="ECO:0000313" key="3">
    <source>
        <dbReference type="Proteomes" id="UP001596058"/>
    </source>
</evidence>
<dbReference type="RefSeq" id="WP_379522607.1">
    <property type="nucleotide sequence ID" value="NZ_JBHSPA010000089.1"/>
</dbReference>